<proteinExistence type="predicted"/>
<feature type="transmembrane region" description="Helical" evidence="1">
    <location>
        <begin position="45"/>
        <end position="63"/>
    </location>
</feature>
<dbReference type="Proteomes" id="UP000004528">
    <property type="component" value="Unassembled WGS sequence"/>
</dbReference>
<protein>
    <recommendedName>
        <fullName evidence="4">DUF4231 domain-containing protein</fullName>
    </recommendedName>
</protein>
<dbReference type="STRING" id="585506.HMPREF0877_0900"/>
<dbReference type="HOGENOM" id="CLU_120405_2_0_9"/>
<gene>
    <name evidence="2" type="ORF">HMPREF0877_0900</name>
</gene>
<sequence>MVNSENKKSFKSYESLDIDKYLHLRLADQIDWYDNKSSIMKNHYLFWKSTTFTSGAFVPFMVAMGINKWVTGLLGVIVVISESVLSVFKYHDLWIEYRKNTEMLQKELVMFQTRTGVYRDSEFPFADLVERSETLISNENINWANLTKNDKAPTEGNKKED</sequence>
<comment type="caution">
    <text evidence="2">The sequence shown here is derived from an EMBL/GenBank/DDBJ whole genome shotgun (WGS) entry which is preliminary data.</text>
</comment>
<keyword evidence="1" id="KW-0472">Membrane</keyword>
<evidence type="ECO:0000313" key="2">
    <source>
        <dbReference type="EMBL" id="EER74959.1"/>
    </source>
</evidence>
<dbReference type="NCBIfam" id="NF033634">
    <property type="entry name" value="SLATT_1"/>
    <property type="match status" value="1"/>
</dbReference>
<dbReference type="InterPro" id="IPR025325">
    <property type="entry name" value="DUF4231"/>
</dbReference>
<evidence type="ECO:0000256" key="1">
    <source>
        <dbReference type="SAM" id="Phobius"/>
    </source>
</evidence>
<keyword evidence="1" id="KW-1133">Transmembrane helix</keyword>
<keyword evidence="1" id="KW-0812">Transmembrane</keyword>
<evidence type="ECO:0008006" key="4">
    <source>
        <dbReference type="Google" id="ProtNLM"/>
    </source>
</evidence>
<dbReference type="AlphaFoldDB" id="C5RAA5"/>
<dbReference type="EMBL" id="ACKU01000012">
    <property type="protein sequence ID" value="EER74959.1"/>
    <property type="molecule type" value="Genomic_DNA"/>
</dbReference>
<name>C5RAA5_WEIPA</name>
<keyword evidence="3" id="KW-1185">Reference proteome</keyword>
<reference evidence="2 3" key="1">
    <citation type="submission" date="2009-04" db="EMBL/GenBank/DDBJ databases">
        <authorList>
            <person name="Qin X."/>
            <person name="Bachman B."/>
            <person name="Battles P."/>
            <person name="Bell A."/>
            <person name="Bess C."/>
            <person name="Bickham C."/>
            <person name="Chaboub L."/>
            <person name="Chen D."/>
            <person name="Coyle M."/>
            <person name="Deiros D.R."/>
            <person name="Dinh H."/>
            <person name="Forbes L."/>
            <person name="Fowler G."/>
            <person name="Francisco L."/>
            <person name="Fu Q."/>
            <person name="Gubbala S."/>
            <person name="Hale W."/>
            <person name="Han Y."/>
            <person name="Hemphill L."/>
            <person name="Highlander S.K."/>
            <person name="Hirani K."/>
            <person name="Hogues M."/>
            <person name="Jackson L."/>
            <person name="Jakkamsetti A."/>
            <person name="Javaid M."/>
            <person name="Jiang H."/>
            <person name="Korchina V."/>
            <person name="Kovar C."/>
            <person name="Lara F."/>
            <person name="Lee S."/>
            <person name="Mata R."/>
            <person name="Mathew T."/>
            <person name="Moen C."/>
            <person name="Morales K."/>
            <person name="Munidasa M."/>
            <person name="Nazareth L."/>
            <person name="Ngo R."/>
            <person name="Nguyen L."/>
            <person name="Okwuonu G."/>
            <person name="Ongeri F."/>
            <person name="Patil S."/>
            <person name="Petrosino J."/>
            <person name="Pham C."/>
            <person name="Pham P."/>
            <person name="Pu L.-L."/>
            <person name="Puazo M."/>
            <person name="Raj R."/>
            <person name="Reid J."/>
            <person name="Rouhana J."/>
            <person name="Saada N."/>
            <person name="Shang Y."/>
            <person name="Simmons D."/>
            <person name="Thornton R."/>
            <person name="Warren J."/>
            <person name="Weissenberger G."/>
            <person name="Zhang J."/>
            <person name="Zhang L."/>
            <person name="Zhou C."/>
            <person name="Zhu D."/>
            <person name="Muzny D."/>
            <person name="Worley K."/>
            <person name="Gibbs R."/>
        </authorList>
    </citation>
    <scope>NUCLEOTIDE SEQUENCE [LARGE SCALE GENOMIC DNA]</scope>
    <source>
        <strain evidence="2 3">ATCC 33313</strain>
    </source>
</reference>
<feature type="transmembrane region" description="Helical" evidence="1">
    <location>
        <begin position="69"/>
        <end position="88"/>
    </location>
</feature>
<dbReference type="Pfam" id="PF14015">
    <property type="entry name" value="DUF4231"/>
    <property type="match status" value="1"/>
</dbReference>
<dbReference type="eggNOG" id="ENOG5033207">
    <property type="taxonomic scope" value="Bacteria"/>
</dbReference>
<dbReference type="RefSeq" id="WP_002828479.1">
    <property type="nucleotide sequence ID" value="NZ_GG697130.1"/>
</dbReference>
<dbReference type="OrthoDB" id="9791874at2"/>
<evidence type="ECO:0000313" key="3">
    <source>
        <dbReference type="Proteomes" id="UP000004528"/>
    </source>
</evidence>
<organism evidence="2 3">
    <name type="scientific">Weissella paramesenteroides ATCC 33313</name>
    <dbReference type="NCBI Taxonomy" id="585506"/>
    <lineage>
        <taxon>Bacteria</taxon>
        <taxon>Bacillati</taxon>
        <taxon>Bacillota</taxon>
        <taxon>Bacilli</taxon>
        <taxon>Lactobacillales</taxon>
        <taxon>Lactobacillaceae</taxon>
        <taxon>Weissella</taxon>
    </lineage>
</organism>
<accession>C5RAA5</accession>